<dbReference type="SUPFAM" id="SSF51445">
    <property type="entry name" value="(Trans)glycosidases"/>
    <property type="match status" value="1"/>
</dbReference>
<dbReference type="CDD" id="cd11330">
    <property type="entry name" value="AmyAc_OligoGlu"/>
    <property type="match status" value="1"/>
</dbReference>
<keyword evidence="4" id="KW-1185">Reference proteome</keyword>
<keyword evidence="3" id="KW-0378">Hydrolase</keyword>
<dbReference type="Pfam" id="PF00128">
    <property type="entry name" value="Alpha-amylase"/>
    <property type="match status" value="1"/>
</dbReference>
<dbReference type="GO" id="GO:0016787">
    <property type="term" value="F:hydrolase activity"/>
    <property type="evidence" value="ECO:0007669"/>
    <property type="project" value="UniProtKB-KW"/>
</dbReference>
<dbReference type="RefSeq" id="WP_230435883.1">
    <property type="nucleotide sequence ID" value="NZ_CP087715.1"/>
</dbReference>
<gene>
    <name evidence="3" type="ORF">ACFQ2X_11695</name>
</gene>
<dbReference type="EMBL" id="JBHTLR010000013">
    <property type="protein sequence ID" value="MFD1217264.1"/>
    <property type="molecule type" value="Genomic_DNA"/>
</dbReference>
<dbReference type="InterPro" id="IPR006047">
    <property type="entry name" value="GH13_cat_dom"/>
</dbReference>
<comment type="similarity">
    <text evidence="1">Belongs to the glycosyl hydrolase 13 family.</text>
</comment>
<dbReference type="Proteomes" id="UP001597264">
    <property type="component" value="Unassembled WGS sequence"/>
</dbReference>
<dbReference type="Gene3D" id="3.90.400.10">
    <property type="entry name" value="Oligo-1,6-glucosidase, Domain 2"/>
    <property type="match status" value="1"/>
</dbReference>
<organism evidence="3 4">
    <name type="scientific">Microbulbifer celer</name>
    <dbReference type="NCBI Taxonomy" id="435905"/>
    <lineage>
        <taxon>Bacteria</taxon>
        <taxon>Pseudomonadati</taxon>
        <taxon>Pseudomonadota</taxon>
        <taxon>Gammaproteobacteria</taxon>
        <taxon>Cellvibrionales</taxon>
        <taxon>Microbulbiferaceae</taxon>
        <taxon>Microbulbifer</taxon>
    </lineage>
</organism>
<feature type="domain" description="Glycosyl hydrolase family 13 catalytic" evidence="2">
    <location>
        <begin position="21"/>
        <end position="411"/>
    </location>
</feature>
<dbReference type="PANTHER" id="PTHR10357">
    <property type="entry name" value="ALPHA-AMYLASE FAMILY MEMBER"/>
    <property type="match status" value="1"/>
</dbReference>
<reference evidence="4" key="1">
    <citation type="journal article" date="2019" name="Int. J. Syst. Evol. Microbiol.">
        <title>The Global Catalogue of Microorganisms (GCM) 10K type strain sequencing project: providing services to taxonomists for standard genome sequencing and annotation.</title>
        <authorList>
            <consortium name="The Broad Institute Genomics Platform"/>
            <consortium name="The Broad Institute Genome Sequencing Center for Infectious Disease"/>
            <person name="Wu L."/>
            <person name="Ma J."/>
        </authorList>
    </citation>
    <scope>NUCLEOTIDE SEQUENCE [LARGE SCALE GENOMIC DNA]</scope>
    <source>
        <strain evidence="4">CCUG 54356</strain>
    </source>
</reference>
<dbReference type="InterPro" id="IPR045857">
    <property type="entry name" value="O16G_dom_2"/>
</dbReference>
<sequence>MSGNTISEHNGEWWRNCVIYQIYPRSFCDANGDGIGDLQGICQKLEYVKSLGVDAIWISPFFKSPMADFGYDVSDYRDVDPIFGNLDDFDRVIETAHTLGLKVIIDQILSHASDQHPWFEESRSSRDNPKADWFVWADANPDGSAPNNWMSNFGGSAWRWCTRRRQYYLTNFLKEQPDLNLHNPEVQEQLLADLKFWLDRGVDGFRLDAINHAFHNPSLENNPPRPLKLDDNGLPPVNTYEHQWHIHDKSQPENLVFLQRVRALMDQYPGSTTVGEVGDDNTHKIMADYTTENRLHMAYSFDLLSEDCSAEFLRETLEKNRRVIEEGWPCWSISNHDVPRSFSRWNKGFDRETALARAPLFLLMQLMLRGSVCLYQGEELGLPEAEVAFEDLQDPYGINLWPEFKGRDGCRTPMPWFNGGEVNAGFSRAKPWLPVAEEHYHLAVSVQEDDKHSMLNRFRALLDWHAALSPALATAEQNIVDTGDDLLVFERSVQDQGVEQERYFVALNLGQTAAEYTLPAPFVGAEDITPAGFSGSVDGNLLTLPVAGARVFRHS</sequence>
<evidence type="ECO:0000259" key="2">
    <source>
        <dbReference type="SMART" id="SM00642"/>
    </source>
</evidence>
<dbReference type="Gene3D" id="3.20.20.80">
    <property type="entry name" value="Glycosidases"/>
    <property type="match status" value="2"/>
</dbReference>
<evidence type="ECO:0000256" key="1">
    <source>
        <dbReference type="ARBA" id="ARBA00008061"/>
    </source>
</evidence>
<accession>A0ABW3UCW5</accession>
<dbReference type="InterPro" id="IPR017853">
    <property type="entry name" value="GH"/>
</dbReference>
<evidence type="ECO:0000313" key="3">
    <source>
        <dbReference type="EMBL" id="MFD1217264.1"/>
    </source>
</evidence>
<name>A0ABW3UCW5_9GAMM</name>
<protein>
    <submittedName>
        <fullName evidence="3">Alpha-amylase family glycosyl hydrolase</fullName>
    </submittedName>
</protein>
<comment type="caution">
    <text evidence="3">The sequence shown here is derived from an EMBL/GenBank/DDBJ whole genome shotgun (WGS) entry which is preliminary data.</text>
</comment>
<proteinExistence type="inferred from homology"/>
<dbReference type="SMART" id="SM00642">
    <property type="entry name" value="Aamy"/>
    <property type="match status" value="1"/>
</dbReference>
<dbReference type="PANTHER" id="PTHR10357:SF179">
    <property type="entry name" value="NEUTRAL AND BASIC AMINO ACID TRANSPORT PROTEIN RBAT"/>
    <property type="match status" value="1"/>
</dbReference>
<evidence type="ECO:0000313" key="4">
    <source>
        <dbReference type="Proteomes" id="UP001597264"/>
    </source>
</evidence>
<dbReference type="InterPro" id="IPR013780">
    <property type="entry name" value="Glyco_hydro_b"/>
</dbReference>
<dbReference type="Gene3D" id="2.60.40.1180">
    <property type="entry name" value="Golgi alpha-mannosidase II"/>
    <property type="match status" value="1"/>
</dbReference>